<evidence type="ECO:0000313" key="2">
    <source>
        <dbReference type="EMBL" id="JAD62316.1"/>
    </source>
</evidence>
<feature type="region of interest" description="Disordered" evidence="1">
    <location>
        <begin position="1"/>
        <end position="31"/>
    </location>
</feature>
<protein>
    <submittedName>
        <fullName evidence="2">Uncharacterized protein</fullName>
    </submittedName>
</protein>
<evidence type="ECO:0000256" key="1">
    <source>
        <dbReference type="SAM" id="MobiDB-lite"/>
    </source>
</evidence>
<name>A0A0A9BG36_ARUDO</name>
<accession>A0A0A9BG36</accession>
<dbReference type="AlphaFoldDB" id="A0A0A9BG36"/>
<organism evidence="2">
    <name type="scientific">Arundo donax</name>
    <name type="common">Giant reed</name>
    <name type="synonym">Donax arundinaceus</name>
    <dbReference type="NCBI Taxonomy" id="35708"/>
    <lineage>
        <taxon>Eukaryota</taxon>
        <taxon>Viridiplantae</taxon>
        <taxon>Streptophyta</taxon>
        <taxon>Embryophyta</taxon>
        <taxon>Tracheophyta</taxon>
        <taxon>Spermatophyta</taxon>
        <taxon>Magnoliopsida</taxon>
        <taxon>Liliopsida</taxon>
        <taxon>Poales</taxon>
        <taxon>Poaceae</taxon>
        <taxon>PACMAD clade</taxon>
        <taxon>Arundinoideae</taxon>
        <taxon>Arundineae</taxon>
        <taxon>Arundo</taxon>
    </lineage>
</organism>
<dbReference type="EMBL" id="GBRH01235579">
    <property type="protein sequence ID" value="JAD62316.1"/>
    <property type="molecule type" value="Transcribed_RNA"/>
</dbReference>
<reference evidence="2" key="2">
    <citation type="journal article" date="2015" name="Data Brief">
        <title>Shoot transcriptome of the giant reed, Arundo donax.</title>
        <authorList>
            <person name="Barrero R.A."/>
            <person name="Guerrero F.D."/>
            <person name="Moolhuijzen P."/>
            <person name="Goolsby J.A."/>
            <person name="Tidwell J."/>
            <person name="Bellgard S.E."/>
            <person name="Bellgard M.I."/>
        </authorList>
    </citation>
    <scope>NUCLEOTIDE SEQUENCE</scope>
    <source>
        <tissue evidence="2">Shoot tissue taken approximately 20 cm above the soil surface</tissue>
    </source>
</reference>
<sequence>MRRDSASKALDPSDCSQQSLRVMYTRRRAGS</sequence>
<reference evidence="2" key="1">
    <citation type="submission" date="2014-09" db="EMBL/GenBank/DDBJ databases">
        <authorList>
            <person name="Magalhaes I.L.F."/>
            <person name="Oliveira U."/>
            <person name="Santos F.R."/>
            <person name="Vidigal T.H.D.A."/>
            <person name="Brescovit A.D."/>
            <person name="Santos A.J."/>
        </authorList>
    </citation>
    <scope>NUCLEOTIDE SEQUENCE</scope>
    <source>
        <tissue evidence="2">Shoot tissue taken approximately 20 cm above the soil surface</tissue>
    </source>
</reference>
<proteinExistence type="predicted"/>